<evidence type="ECO:0000313" key="4">
    <source>
        <dbReference type="Proteomes" id="UP000683360"/>
    </source>
</evidence>
<name>A0A8S3RX83_MYTED</name>
<dbReference type="GO" id="GO:0008270">
    <property type="term" value="F:zinc ion binding"/>
    <property type="evidence" value="ECO:0007669"/>
    <property type="project" value="UniProtKB-KW"/>
</dbReference>
<protein>
    <submittedName>
        <fullName evidence="3">TRIM56</fullName>
        <ecNumber evidence="3">2.3.2.27</ecNumber>
    </submittedName>
</protein>
<keyword evidence="1" id="KW-0863">Zinc-finger</keyword>
<gene>
    <name evidence="3" type="ORF">MEDL_28172</name>
</gene>
<evidence type="ECO:0000313" key="3">
    <source>
        <dbReference type="EMBL" id="CAG2214218.1"/>
    </source>
</evidence>
<dbReference type="EMBL" id="CAJPWZ010001405">
    <property type="protein sequence ID" value="CAG2214218.1"/>
    <property type="molecule type" value="Genomic_DNA"/>
</dbReference>
<dbReference type="PROSITE" id="PS50119">
    <property type="entry name" value="ZF_BBOX"/>
    <property type="match status" value="1"/>
</dbReference>
<sequence>MGRNKNGKLTQFSCPVCKSVVKPKDDKGAIEEWSAALQNNLILSIMIARNKEDKEQDCVACKRHQQQSVAKFWCKECDETFCDKCNTMHSWVKLSLHILWLRLKNWNLIHPESTYMRSQNYAICTQQITSKLFVSITNNYVVFSVSPCTIAAAKTLNRLKK</sequence>
<dbReference type="EC" id="2.3.2.27" evidence="3"/>
<keyword evidence="1" id="KW-0862">Zinc</keyword>
<evidence type="ECO:0000256" key="1">
    <source>
        <dbReference type="PROSITE-ProRule" id="PRU00024"/>
    </source>
</evidence>
<evidence type="ECO:0000259" key="2">
    <source>
        <dbReference type="PROSITE" id="PS50119"/>
    </source>
</evidence>
<dbReference type="OrthoDB" id="6150003at2759"/>
<keyword evidence="3" id="KW-0012">Acyltransferase</keyword>
<dbReference type="GO" id="GO:0061630">
    <property type="term" value="F:ubiquitin protein ligase activity"/>
    <property type="evidence" value="ECO:0007669"/>
    <property type="project" value="UniProtKB-EC"/>
</dbReference>
<accession>A0A8S3RX83</accession>
<keyword evidence="4" id="KW-1185">Reference proteome</keyword>
<comment type="caution">
    <text evidence="3">The sequence shown here is derived from an EMBL/GenBank/DDBJ whole genome shotgun (WGS) entry which is preliminary data.</text>
</comment>
<dbReference type="AlphaFoldDB" id="A0A8S3RX83"/>
<feature type="domain" description="B box-type" evidence="2">
    <location>
        <begin position="56"/>
        <end position="89"/>
    </location>
</feature>
<keyword evidence="1" id="KW-0479">Metal-binding</keyword>
<reference evidence="3" key="1">
    <citation type="submission" date="2021-03" db="EMBL/GenBank/DDBJ databases">
        <authorList>
            <person name="Bekaert M."/>
        </authorList>
    </citation>
    <scope>NUCLEOTIDE SEQUENCE</scope>
</reference>
<proteinExistence type="predicted"/>
<dbReference type="InterPro" id="IPR000315">
    <property type="entry name" value="Znf_B-box"/>
</dbReference>
<dbReference type="Proteomes" id="UP000683360">
    <property type="component" value="Unassembled WGS sequence"/>
</dbReference>
<keyword evidence="3" id="KW-0808">Transferase</keyword>
<organism evidence="3 4">
    <name type="scientific">Mytilus edulis</name>
    <name type="common">Blue mussel</name>
    <dbReference type="NCBI Taxonomy" id="6550"/>
    <lineage>
        <taxon>Eukaryota</taxon>
        <taxon>Metazoa</taxon>
        <taxon>Spiralia</taxon>
        <taxon>Lophotrochozoa</taxon>
        <taxon>Mollusca</taxon>
        <taxon>Bivalvia</taxon>
        <taxon>Autobranchia</taxon>
        <taxon>Pteriomorphia</taxon>
        <taxon>Mytilida</taxon>
        <taxon>Mytiloidea</taxon>
        <taxon>Mytilidae</taxon>
        <taxon>Mytilinae</taxon>
        <taxon>Mytilus</taxon>
    </lineage>
</organism>